<proteinExistence type="predicted"/>
<sequence length="123" mass="13820">MIANINIKKAGYDNKKAVINDIRFSVSAGELVGLIGPNGAGKSTTIQAMFGLLKDSDDFIDWNDEDARYAYVPEQPVFYKELTLLEDLSLAASSLSIDESETWQRTEYLLDIFSMRDVKHHLT</sequence>
<keyword evidence="3" id="KW-0067">ATP-binding</keyword>
<keyword evidence="1" id="KW-0813">Transport</keyword>
<dbReference type="EMBL" id="FNEN01000006">
    <property type="protein sequence ID" value="SDI80102.1"/>
    <property type="molecule type" value="Genomic_DNA"/>
</dbReference>
<evidence type="ECO:0000259" key="4">
    <source>
        <dbReference type="Pfam" id="PF00005"/>
    </source>
</evidence>
<dbReference type="SUPFAM" id="SSF52540">
    <property type="entry name" value="P-loop containing nucleoside triphosphate hydrolases"/>
    <property type="match status" value="1"/>
</dbReference>
<dbReference type="GO" id="GO:0016887">
    <property type="term" value="F:ATP hydrolysis activity"/>
    <property type="evidence" value="ECO:0007669"/>
    <property type="project" value="InterPro"/>
</dbReference>
<dbReference type="PANTHER" id="PTHR42939:SF2">
    <property type="entry name" value="ABC-TYPE TRANSPORTER ATP-BINDING PROTEIN ECSA"/>
    <property type="match status" value="1"/>
</dbReference>
<protein>
    <submittedName>
        <fullName evidence="5">ABC transporter</fullName>
    </submittedName>
</protein>
<dbReference type="InterPro" id="IPR027417">
    <property type="entry name" value="P-loop_NTPase"/>
</dbReference>
<keyword evidence="2" id="KW-0547">Nucleotide-binding</keyword>
<reference evidence="5 6" key="1">
    <citation type="submission" date="2016-10" db="EMBL/GenBank/DDBJ databases">
        <authorList>
            <person name="de Groot N.N."/>
        </authorList>
    </citation>
    <scope>NUCLEOTIDE SEQUENCE [LARGE SCALE GENOMIC DNA]</scope>
    <source>
        <strain evidence="5 6">DSM 21771</strain>
    </source>
</reference>
<dbReference type="PANTHER" id="PTHR42939">
    <property type="entry name" value="ABC TRANSPORTER ATP-BINDING PROTEIN ALBC-RELATED"/>
    <property type="match status" value="1"/>
</dbReference>
<dbReference type="OrthoDB" id="1551385at2"/>
<evidence type="ECO:0000313" key="6">
    <source>
        <dbReference type="Proteomes" id="UP000198853"/>
    </source>
</evidence>
<keyword evidence="6" id="KW-1185">Reference proteome</keyword>
<feature type="domain" description="ABC transporter" evidence="4">
    <location>
        <begin position="20"/>
        <end position="120"/>
    </location>
</feature>
<evidence type="ECO:0000256" key="1">
    <source>
        <dbReference type="ARBA" id="ARBA00022448"/>
    </source>
</evidence>
<name>A0A1G8NIX7_9BACI</name>
<dbReference type="RefSeq" id="WP_090398092.1">
    <property type="nucleotide sequence ID" value="NZ_FNEN01000006.1"/>
</dbReference>
<dbReference type="InterPro" id="IPR003439">
    <property type="entry name" value="ABC_transporter-like_ATP-bd"/>
</dbReference>
<evidence type="ECO:0000256" key="3">
    <source>
        <dbReference type="ARBA" id="ARBA00022840"/>
    </source>
</evidence>
<dbReference type="Gene3D" id="3.40.50.300">
    <property type="entry name" value="P-loop containing nucleotide triphosphate hydrolases"/>
    <property type="match status" value="1"/>
</dbReference>
<organism evidence="5 6">
    <name type="scientific">Natribacillus halophilus</name>
    <dbReference type="NCBI Taxonomy" id="549003"/>
    <lineage>
        <taxon>Bacteria</taxon>
        <taxon>Bacillati</taxon>
        <taxon>Bacillota</taxon>
        <taxon>Bacilli</taxon>
        <taxon>Bacillales</taxon>
        <taxon>Bacillaceae</taxon>
        <taxon>Natribacillus</taxon>
    </lineage>
</organism>
<evidence type="ECO:0000313" key="5">
    <source>
        <dbReference type="EMBL" id="SDI80102.1"/>
    </source>
</evidence>
<dbReference type="GO" id="GO:0005524">
    <property type="term" value="F:ATP binding"/>
    <property type="evidence" value="ECO:0007669"/>
    <property type="project" value="UniProtKB-KW"/>
</dbReference>
<gene>
    <name evidence="5" type="ORF">SAMN04488123_106104</name>
</gene>
<dbReference type="Pfam" id="PF00005">
    <property type="entry name" value="ABC_tran"/>
    <property type="match status" value="1"/>
</dbReference>
<evidence type="ECO:0000256" key="2">
    <source>
        <dbReference type="ARBA" id="ARBA00022741"/>
    </source>
</evidence>
<dbReference type="Proteomes" id="UP000198853">
    <property type="component" value="Unassembled WGS sequence"/>
</dbReference>
<dbReference type="InterPro" id="IPR051782">
    <property type="entry name" value="ABC_Transporter_VariousFunc"/>
</dbReference>
<accession>A0A1G8NIX7</accession>
<dbReference type="AlphaFoldDB" id="A0A1G8NIX7"/>